<name>A0AAV4BSV7_9GAST</name>
<keyword evidence="3" id="KW-1185">Reference proteome</keyword>
<evidence type="ECO:0000313" key="2">
    <source>
        <dbReference type="EMBL" id="GFO21464.1"/>
    </source>
</evidence>
<evidence type="ECO:0000256" key="1">
    <source>
        <dbReference type="SAM" id="Phobius"/>
    </source>
</evidence>
<dbReference type="EMBL" id="BLXT01005253">
    <property type="protein sequence ID" value="GFO21464.1"/>
    <property type="molecule type" value="Genomic_DNA"/>
</dbReference>
<sequence length="143" mass="14202">MPRGLRSLAELVSSLWRNKTGVAPGVENGRPADATTGQRALDAMDAGGGTMVDVGVEALVVIRLTVSGGFNVEIMTGTDVAAAVAQMLASASTEANTCNGTTAGTLTRAGADVGIAVAVAVMLTSVGAGAAVLLFRRMKVAGV</sequence>
<reference evidence="2 3" key="1">
    <citation type="journal article" date="2021" name="Elife">
        <title>Chloroplast acquisition without the gene transfer in kleptoplastic sea slugs, Plakobranchus ocellatus.</title>
        <authorList>
            <person name="Maeda T."/>
            <person name="Takahashi S."/>
            <person name="Yoshida T."/>
            <person name="Shimamura S."/>
            <person name="Takaki Y."/>
            <person name="Nagai Y."/>
            <person name="Toyoda A."/>
            <person name="Suzuki Y."/>
            <person name="Arimoto A."/>
            <person name="Ishii H."/>
            <person name="Satoh N."/>
            <person name="Nishiyama T."/>
            <person name="Hasebe M."/>
            <person name="Maruyama T."/>
            <person name="Minagawa J."/>
            <person name="Obokata J."/>
            <person name="Shigenobu S."/>
        </authorList>
    </citation>
    <scope>NUCLEOTIDE SEQUENCE [LARGE SCALE GENOMIC DNA]</scope>
</reference>
<dbReference type="Proteomes" id="UP000735302">
    <property type="component" value="Unassembled WGS sequence"/>
</dbReference>
<dbReference type="AlphaFoldDB" id="A0AAV4BSV7"/>
<gene>
    <name evidence="2" type="ORF">PoB_004796900</name>
</gene>
<keyword evidence="1" id="KW-1133">Transmembrane helix</keyword>
<organism evidence="2 3">
    <name type="scientific">Plakobranchus ocellatus</name>
    <dbReference type="NCBI Taxonomy" id="259542"/>
    <lineage>
        <taxon>Eukaryota</taxon>
        <taxon>Metazoa</taxon>
        <taxon>Spiralia</taxon>
        <taxon>Lophotrochozoa</taxon>
        <taxon>Mollusca</taxon>
        <taxon>Gastropoda</taxon>
        <taxon>Heterobranchia</taxon>
        <taxon>Euthyneura</taxon>
        <taxon>Panpulmonata</taxon>
        <taxon>Sacoglossa</taxon>
        <taxon>Placobranchoidea</taxon>
        <taxon>Plakobranchidae</taxon>
        <taxon>Plakobranchus</taxon>
    </lineage>
</organism>
<accession>A0AAV4BSV7</accession>
<feature type="transmembrane region" description="Helical" evidence="1">
    <location>
        <begin position="113"/>
        <end position="135"/>
    </location>
</feature>
<keyword evidence="1" id="KW-0812">Transmembrane</keyword>
<comment type="caution">
    <text evidence="2">The sequence shown here is derived from an EMBL/GenBank/DDBJ whole genome shotgun (WGS) entry which is preliminary data.</text>
</comment>
<keyword evidence="1" id="KW-0472">Membrane</keyword>
<protein>
    <submittedName>
        <fullName evidence="2">Uncharacterized protein</fullName>
    </submittedName>
</protein>
<evidence type="ECO:0000313" key="3">
    <source>
        <dbReference type="Proteomes" id="UP000735302"/>
    </source>
</evidence>
<proteinExistence type="predicted"/>